<proteinExistence type="predicted"/>
<dbReference type="CDD" id="cd05259">
    <property type="entry name" value="PCBER_SDR_a"/>
    <property type="match status" value="1"/>
</dbReference>
<dbReference type="Gene3D" id="3.90.25.10">
    <property type="entry name" value="UDP-galactose 4-epimerase, domain 1"/>
    <property type="match status" value="1"/>
</dbReference>
<dbReference type="InterPro" id="IPR036291">
    <property type="entry name" value="NAD(P)-bd_dom_sf"/>
</dbReference>
<dbReference type="PANTHER" id="PTHR47706:SF9">
    <property type="entry name" value="NMRA-LIKE DOMAIN-CONTAINING PROTEIN-RELATED"/>
    <property type="match status" value="1"/>
</dbReference>
<dbReference type="PANTHER" id="PTHR47706">
    <property type="entry name" value="NMRA-LIKE FAMILY PROTEIN"/>
    <property type="match status" value="1"/>
</dbReference>
<sequence length="304" mass="32257">MSSPLKNIAIVGASGSIGKIILAGLVESKVFNVTVLTRSSSDTTFPAGIAVRKSDFSRDDLLQAFIGQDAVISAVGAAGFADQKKLIDAAIDAGVSRFLPSEFSADSLNDAVLGLLPLFGQKKEVIEYLKSKQSDSFTWTGVATAPLFDWGINNGFLGYDIASRSATIWDTGDKKFTATNEKQLADAVVAVLKRPQATANQYLYISSVETTQKKILTALEKATGALWTVQKTTTNSEVSEATKKLQAGDFSGALTLVRATTYGEIPGLGSNYATDKVLANSLLGLKEESVEETIQRVVAKLNSA</sequence>
<reference evidence="5" key="1">
    <citation type="journal article" date="2017" name="Genome Biol.">
        <title>Comparative genomics reveals high biological diversity and specific adaptations in the industrially and medically important fungal genus Aspergillus.</title>
        <authorList>
            <person name="de Vries R.P."/>
            <person name="Riley R."/>
            <person name="Wiebenga A."/>
            <person name="Aguilar-Osorio G."/>
            <person name="Amillis S."/>
            <person name="Uchima C.A."/>
            <person name="Anderluh G."/>
            <person name="Asadollahi M."/>
            <person name="Askin M."/>
            <person name="Barry K."/>
            <person name="Battaglia E."/>
            <person name="Bayram O."/>
            <person name="Benocci T."/>
            <person name="Braus-Stromeyer S.A."/>
            <person name="Caldana C."/>
            <person name="Canovas D."/>
            <person name="Cerqueira G.C."/>
            <person name="Chen F."/>
            <person name="Chen W."/>
            <person name="Choi C."/>
            <person name="Clum A."/>
            <person name="Dos Santos R.A."/>
            <person name="Damasio A.R."/>
            <person name="Diallinas G."/>
            <person name="Emri T."/>
            <person name="Fekete E."/>
            <person name="Flipphi M."/>
            <person name="Freyberg S."/>
            <person name="Gallo A."/>
            <person name="Gournas C."/>
            <person name="Habgood R."/>
            <person name="Hainaut M."/>
            <person name="Harispe M.L."/>
            <person name="Henrissat B."/>
            <person name="Hilden K.S."/>
            <person name="Hope R."/>
            <person name="Hossain A."/>
            <person name="Karabika E."/>
            <person name="Karaffa L."/>
            <person name="Karanyi Z."/>
            <person name="Krasevec N."/>
            <person name="Kuo A."/>
            <person name="Kusch H."/>
            <person name="LaButti K."/>
            <person name="Lagendijk E.L."/>
            <person name="Lapidus A."/>
            <person name="Levasseur A."/>
            <person name="Lindquist E."/>
            <person name="Lipzen A."/>
            <person name="Logrieco A.F."/>
            <person name="MacCabe A."/>
            <person name="Maekelae M.R."/>
            <person name="Malavazi I."/>
            <person name="Melin P."/>
            <person name="Meyer V."/>
            <person name="Mielnichuk N."/>
            <person name="Miskei M."/>
            <person name="Molnar A.P."/>
            <person name="Mule G."/>
            <person name="Ngan C.Y."/>
            <person name="Orejas M."/>
            <person name="Orosz E."/>
            <person name="Ouedraogo J.P."/>
            <person name="Overkamp K.M."/>
            <person name="Park H.-S."/>
            <person name="Perrone G."/>
            <person name="Piumi F."/>
            <person name="Punt P.J."/>
            <person name="Ram A.F."/>
            <person name="Ramon A."/>
            <person name="Rauscher S."/>
            <person name="Record E."/>
            <person name="Riano-Pachon D.M."/>
            <person name="Robert V."/>
            <person name="Roehrig J."/>
            <person name="Ruller R."/>
            <person name="Salamov A."/>
            <person name="Salih N.S."/>
            <person name="Samson R.A."/>
            <person name="Sandor E."/>
            <person name="Sanguinetti M."/>
            <person name="Schuetze T."/>
            <person name="Sepcic K."/>
            <person name="Shelest E."/>
            <person name="Sherlock G."/>
            <person name="Sophianopoulou V."/>
            <person name="Squina F.M."/>
            <person name="Sun H."/>
            <person name="Susca A."/>
            <person name="Todd R.B."/>
            <person name="Tsang A."/>
            <person name="Unkles S.E."/>
            <person name="van de Wiele N."/>
            <person name="van Rossen-Uffink D."/>
            <person name="Oliveira J.V."/>
            <person name="Vesth T.C."/>
            <person name="Visser J."/>
            <person name="Yu J.-H."/>
            <person name="Zhou M."/>
            <person name="Andersen M.R."/>
            <person name="Archer D.B."/>
            <person name="Baker S.E."/>
            <person name="Benoit I."/>
            <person name="Brakhage A.A."/>
            <person name="Braus G.H."/>
            <person name="Fischer R."/>
            <person name="Frisvad J.C."/>
            <person name="Goldman G.H."/>
            <person name="Houbraken J."/>
            <person name="Oakley B."/>
            <person name="Pocsi I."/>
            <person name="Scazzocchio C."/>
            <person name="Seiboth B."/>
            <person name="vanKuyk P.A."/>
            <person name="Wortman J."/>
            <person name="Dyer P.S."/>
            <person name="Grigoriev I.V."/>
        </authorList>
    </citation>
    <scope>NUCLEOTIDE SEQUENCE [LARGE SCALE GENOMIC DNA]</scope>
    <source>
        <strain evidence="5">CBS 583.65</strain>
    </source>
</reference>
<dbReference type="SUPFAM" id="SSF51735">
    <property type="entry name" value="NAD(P)-binding Rossmann-fold domains"/>
    <property type="match status" value="1"/>
</dbReference>
<evidence type="ECO:0000313" key="5">
    <source>
        <dbReference type="Proteomes" id="UP000184073"/>
    </source>
</evidence>
<name>A0A1L9Q0V1_ASPVE</name>
<dbReference type="GO" id="GO:0016491">
    <property type="term" value="F:oxidoreductase activity"/>
    <property type="evidence" value="ECO:0007669"/>
    <property type="project" value="UniProtKB-KW"/>
</dbReference>
<dbReference type="Pfam" id="PF05368">
    <property type="entry name" value="NmrA"/>
    <property type="match status" value="1"/>
</dbReference>
<dbReference type="InterPro" id="IPR045312">
    <property type="entry name" value="PCBER-like"/>
</dbReference>
<dbReference type="InterPro" id="IPR008030">
    <property type="entry name" value="NmrA-like"/>
</dbReference>
<evidence type="ECO:0000259" key="3">
    <source>
        <dbReference type="Pfam" id="PF05368"/>
    </source>
</evidence>
<evidence type="ECO:0000256" key="1">
    <source>
        <dbReference type="ARBA" id="ARBA00022857"/>
    </source>
</evidence>
<gene>
    <name evidence="4" type="ORF">ASPVEDRAFT_142371</name>
</gene>
<dbReference type="OrthoDB" id="9974981at2759"/>
<organism evidence="4 5">
    <name type="scientific">Aspergillus versicolor CBS 583.65</name>
    <dbReference type="NCBI Taxonomy" id="1036611"/>
    <lineage>
        <taxon>Eukaryota</taxon>
        <taxon>Fungi</taxon>
        <taxon>Dikarya</taxon>
        <taxon>Ascomycota</taxon>
        <taxon>Pezizomycotina</taxon>
        <taxon>Eurotiomycetes</taxon>
        <taxon>Eurotiomycetidae</taxon>
        <taxon>Eurotiales</taxon>
        <taxon>Aspergillaceae</taxon>
        <taxon>Aspergillus</taxon>
        <taxon>Aspergillus subgen. Nidulantes</taxon>
    </lineage>
</organism>
<accession>A0A1L9Q0V1</accession>
<dbReference type="AlphaFoldDB" id="A0A1L9Q0V1"/>
<dbReference type="STRING" id="1036611.A0A1L9Q0V1"/>
<evidence type="ECO:0000256" key="2">
    <source>
        <dbReference type="ARBA" id="ARBA00023002"/>
    </source>
</evidence>
<dbReference type="RefSeq" id="XP_040673108.1">
    <property type="nucleotide sequence ID" value="XM_040807831.1"/>
</dbReference>
<feature type="domain" description="NmrA-like" evidence="3">
    <location>
        <begin position="6"/>
        <end position="228"/>
    </location>
</feature>
<dbReference type="VEuPathDB" id="FungiDB:ASPVEDRAFT_142371"/>
<keyword evidence="1" id="KW-0521">NADP</keyword>
<dbReference type="GeneID" id="63723342"/>
<dbReference type="Gene3D" id="3.40.50.720">
    <property type="entry name" value="NAD(P)-binding Rossmann-like Domain"/>
    <property type="match status" value="1"/>
</dbReference>
<dbReference type="InterPro" id="IPR051609">
    <property type="entry name" value="NmrA/Isoflavone_reductase-like"/>
</dbReference>
<dbReference type="Proteomes" id="UP000184073">
    <property type="component" value="Unassembled WGS sequence"/>
</dbReference>
<keyword evidence="2" id="KW-0560">Oxidoreductase</keyword>
<protein>
    <recommendedName>
        <fullName evidence="3">NmrA-like domain-containing protein</fullName>
    </recommendedName>
</protein>
<evidence type="ECO:0000313" key="4">
    <source>
        <dbReference type="EMBL" id="OJJ07346.1"/>
    </source>
</evidence>
<dbReference type="EMBL" id="KV878137">
    <property type="protein sequence ID" value="OJJ07346.1"/>
    <property type="molecule type" value="Genomic_DNA"/>
</dbReference>
<keyword evidence="5" id="KW-1185">Reference proteome</keyword>